<evidence type="ECO:0000313" key="14">
    <source>
        <dbReference type="EMBL" id="HEF65821.1"/>
    </source>
</evidence>
<comment type="similarity">
    <text evidence="3 10 11">Belongs to the ATPase epsilon chain family.</text>
</comment>
<reference evidence="14" key="1">
    <citation type="journal article" date="2020" name="mSystems">
        <title>Genome- and Community-Level Interaction Insights into Carbon Utilization and Element Cycling Functions of Hydrothermarchaeota in Hydrothermal Sediment.</title>
        <authorList>
            <person name="Zhou Z."/>
            <person name="Liu Y."/>
            <person name="Xu W."/>
            <person name="Pan J."/>
            <person name="Luo Z.H."/>
            <person name="Li M."/>
        </authorList>
    </citation>
    <scope>NUCLEOTIDE SEQUENCE [LARGE SCALE GENOMIC DNA]</scope>
    <source>
        <strain evidence="14">SpSt-222</strain>
    </source>
</reference>
<dbReference type="Pfam" id="PF00401">
    <property type="entry name" value="ATP-synt_DE"/>
    <property type="match status" value="1"/>
</dbReference>
<dbReference type="InterPro" id="IPR020547">
    <property type="entry name" value="ATP_synth_F1_esu_C"/>
</dbReference>
<evidence type="ECO:0000256" key="5">
    <source>
        <dbReference type="ARBA" id="ARBA00022448"/>
    </source>
</evidence>
<dbReference type="AlphaFoldDB" id="A0A7C2B7R4"/>
<evidence type="ECO:0000256" key="2">
    <source>
        <dbReference type="ARBA" id="ARBA00004202"/>
    </source>
</evidence>
<comment type="subcellular location">
    <subcellularLocation>
        <location evidence="2 10">Cell membrane</location>
        <topology evidence="2 10">Peripheral membrane protein</topology>
    </subcellularLocation>
</comment>
<evidence type="ECO:0000256" key="11">
    <source>
        <dbReference type="RuleBase" id="RU003656"/>
    </source>
</evidence>
<evidence type="ECO:0000256" key="10">
    <source>
        <dbReference type="HAMAP-Rule" id="MF_00530"/>
    </source>
</evidence>
<gene>
    <name evidence="10" type="primary">atpC</name>
    <name evidence="14" type="ORF">ENP47_09525</name>
</gene>
<feature type="domain" description="ATP synthase epsilon subunit C-terminal" evidence="12">
    <location>
        <begin position="88"/>
        <end position="132"/>
    </location>
</feature>
<dbReference type="PANTHER" id="PTHR13822">
    <property type="entry name" value="ATP SYNTHASE DELTA/EPSILON CHAIN"/>
    <property type="match status" value="1"/>
</dbReference>
<keyword evidence="9 10" id="KW-0066">ATP synthesis</keyword>
<comment type="subunit">
    <text evidence="4 10 11">F-type ATPases have 2 components, CF(1) - the catalytic core - and CF(0) - the membrane proton channel. CF(1) has five subunits: alpha(3), beta(3), gamma(1), delta(1), epsilon(1). CF(0) has three main subunits: a, b and c.</text>
</comment>
<dbReference type="SUPFAM" id="SSF46604">
    <property type="entry name" value="Epsilon subunit of F1F0-ATP synthase C-terminal domain"/>
    <property type="match status" value="1"/>
</dbReference>
<keyword evidence="10" id="KW-0375">Hydrogen ion transport</keyword>
<dbReference type="SUPFAM" id="SSF51344">
    <property type="entry name" value="Epsilon subunit of F1F0-ATP synthase N-terminal domain"/>
    <property type="match status" value="1"/>
</dbReference>
<dbReference type="EMBL" id="DSJL01000011">
    <property type="protein sequence ID" value="HEF65821.1"/>
    <property type="molecule type" value="Genomic_DNA"/>
</dbReference>
<dbReference type="InterPro" id="IPR020546">
    <property type="entry name" value="ATP_synth_F1_dsu/esu_N"/>
</dbReference>
<evidence type="ECO:0000256" key="8">
    <source>
        <dbReference type="ARBA" id="ARBA00023196"/>
    </source>
</evidence>
<keyword evidence="6 10" id="KW-0406">Ion transport</keyword>
<dbReference type="GO" id="GO:0005524">
    <property type="term" value="F:ATP binding"/>
    <property type="evidence" value="ECO:0007669"/>
    <property type="project" value="UniProtKB-UniRule"/>
</dbReference>
<organism evidence="14">
    <name type="scientific">Thermomicrobium roseum</name>
    <dbReference type="NCBI Taxonomy" id="500"/>
    <lineage>
        <taxon>Bacteria</taxon>
        <taxon>Pseudomonadati</taxon>
        <taxon>Thermomicrobiota</taxon>
        <taxon>Thermomicrobia</taxon>
        <taxon>Thermomicrobiales</taxon>
        <taxon>Thermomicrobiaceae</taxon>
        <taxon>Thermomicrobium</taxon>
    </lineage>
</organism>
<dbReference type="GO" id="GO:0005886">
    <property type="term" value="C:plasma membrane"/>
    <property type="evidence" value="ECO:0007669"/>
    <property type="project" value="UniProtKB-SubCell"/>
</dbReference>
<evidence type="ECO:0000256" key="1">
    <source>
        <dbReference type="ARBA" id="ARBA00003543"/>
    </source>
</evidence>
<dbReference type="Pfam" id="PF02823">
    <property type="entry name" value="ATP-synt_DE_N"/>
    <property type="match status" value="1"/>
</dbReference>
<dbReference type="GO" id="GO:0046933">
    <property type="term" value="F:proton-transporting ATP synthase activity, rotational mechanism"/>
    <property type="evidence" value="ECO:0007669"/>
    <property type="project" value="UniProtKB-UniRule"/>
</dbReference>
<keyword evidence="10" id="KW-1003">Cell membrane</keyword>
<keyword evidence="8 10" id="KW-0139">CF(1)</keyword>
<evidence type="ECO:0000259" key="12">
    <source>
        <dbReference type="Pfam" id="PF00401"/>
    </source>
</evidence>
<dbReference type="Gene3D" id="1.20.5.440">
    <property type="entry name" value="ATP synthase delta/epsilon subunit, C-terminal domain"/>
    <property type="match status" value="1"/>
</dbReference>
<evidence type="ECO:0000256" key="4">
    <source>
        <dbReference type="ARBA" id="ARBA00011648"/>
    </source>
</evidence>
<evidence type="ECO:0000256" key="9">
    <source>
        <dbReference type="ARBA" id="ARBA00023310"/>
    </source>
</evidence>
<dbReference type="InterPro" id="IPR001469">
    <property type="entry name" value="ATP_synth_F1_dsu/esu"/>
</dbReference>
<evidence type="ECO:0000256" key="6">
    <source>
        <dbReference type="ARBA" id="ARBA00023065"/>
    </source>
</evidence>
<keyword evidence="7 10" id="KW-0472">Membrane</keyword>
<evidence type="ECO:0000256" key="7">
    <source>
        <dbReference type="ARBA" id="ARBA00023136"/>
    </source>
</evidence>
<dbReference type="InterPro" id="IPR036794">
    <property type="entry name" value="ATP_F1_dsu/esu_C_sf"/>
</dbReference>
<evidence type="ECO:0000259" key="13">
    <source>
        <dbReference type="Pfam" id="PF02823"/>
    </source>
</evidence>
<dbReference type="Gene3D" id="2.60.15.10">
    <property type="entry name" value="F0F1 ATP synthase delta/epsilon subunit, N-terminal"/>
    <property type="match status" value="1"/>
</dbReference>
<dbReference type="HAMAP" id="MF_00530">
    <property type="entry name" value="ATP_synth_epsil_bac"/>
    <property type="match status" value="1"/>
</dbReference>
<keyword evidence="5 10" id="KW-0813">Transport</keyword>
<dbReference type="CDD" id="cd12152">
    <property type="entry name" value="F1-ATPase_delta"/>
    <property type="match status" value="1"/>
</dbReference>
<dbReference type="GO" id="GO:0045259">
    <property type="term" value="C:proton-transporting ATP synthase complex"/>
    <property type="evidence" value="ECO:0007669"/>
    <property type="project" value="UniProtKB-KW"/>
</dbReference>
<dbReference type="NCBIfam" id="NF009980">
    <property type="entry name" value="PRK13446.1"/>
    <property type="match status" value="1"/>
</dbReference>
<comment type="function">
    <text evidence="1 10">Produces ATP from ADP in the presence of a proton gradient across the membrane.</text>
</comment>
<sequence length="151" mass="16709">MAGKLRVEVVTAERLVYQVDDADMVIAPGAEGTLGILPRHAPLVSLLSMGEMRVKRGREEDSLTIFGGFLEVANNVVRVLADVAERAEEIDLARAEEARQRALARLRERRADIDRQRAEMALRRSTIRIAVARKRRARPAPGGPPLPEAQP</sequence>
<protein>
    <recommendedName>
        <fullName evidence="10">ATP synthase epsilon chain</fullName>
    </recommendedName>
    <alternativeName>
        <fullName evidence="10">ATP synthase F1 sector epsilon subunit</fullName>
    </alternativeName>
    <alternativeName>
        <fullName evidence="10">F-ATPase epsilon subunit</fullName>
    </alternativeName>
</protein>
<dbReference type="NCBIfam" id="TIGR01216">
    <property type="entry name" value="ATP_synt_epsi"/>
    <property type="match status" value="1"/>
</dbReference>
<name>A0A7C2B7R4_THERO</name>
<feature type="domain" description="ATP synthase F1 complex delta/epsilon subunit N-terminal" evidence="13">
    <location>
        <begin position="5"/>
        <end position="84"/>
    </location>
</feature>
<evidence type="ECO:0000256" key="3">
    <source>
        <dbReference type="ARBA" id="ARBA00005712"/>
    </source>
</evidence>
<comment type="caution">
    <text evidence="14">The sequence shown here is derived from an EMBL/GenBank/DDBJ whole genome shotgun (WGS) entry which is preliminary data.</text>
</comment>
<dbReference type="PANTHER" id="PTHR13822:SF10">
    <property type="entry name" value="ATP SYNTHASE EPSILON CHAIN, CHLOROPLASTIC"/>
    <property type="match status" value="1"/>
</dbReference>
<dbReference type="InterPro" id="IPR036771">
    <property type="entry name" value="ATPsynth_dsu/esu_N"/>
</dbReference>
<accession>A0A7C2B7R4</accession>
<proteinExistence type="inferred from homology"/>